<evidence type="ECO:0000256" key="4">
    <source>
        <dbReference type="ARBA" id="ARBA00022801"/>
    </source>
</evidence>
<organism evidence="9 10">
    <name type="scientific">Aquatica leii</name>
    <dbReference type="NCBI Taxonomy" id="1421715"/>
    <lineage>
        <taxon>Eukaryota</taxon>
        <taxon>Metazoa</taxon>
        <taxon>Ecdysozoa</taxon>
        <taxon>Arthropoda</taxon>
        <taxon>Hexapoda</taxon>
        <taxon>Insecta</taxon>
        <taxon>Pterygota</taxon>
        <taxon>Neoptera</taxon>
        <taxon>Endopterygota</taxon>
        <taxon>Coleoptera</taxon>
        <taxon>Polyphaga</taxon>
        <taxon>Elateriformia</taxon>
        <taxon>Elateroidea</taxon>
        <taxon>Lampyridae</taxon>
        <taxon>Luciolinae</taxon>
        <taxon>Aquatica</taxon>
    </lineage>
</organism>
<sequence>MKIFLVLSLLFYVRLSASESAHPNIIFILADDLGWNDVSFHGSSQILTPNLDVLAYSGIILNNYYVMPLCTPSRSALMTGKHPIHNGMQHGVLYGGEPRGLPLNETILPQYLKRLGYSTHIVGKWHLGSYKKEYTPTYRGFDSHLGFWTGHHDYFDHTAMENGAWGLDIRRNMEVAWDLHGDYSTDIFTKEAEKIINNHNISNPLFLYFAHSAVHSANPYNPLPSPDNYVAKLSNITNYNRRRFAGVLTKMDESVGKVVQVLQKNNMLKNSIIIFSSDNGGPANGFNLNAASNWPLRGVKNTLWEGGVKAAGFLWSPLIREKQRVALQMMHISDWLPTLYHAAGGDVKDLSEIDGYNLWPSLSTNTDSPRKEILHNIDEKVGNSAITVGEWKFINGSTYHGAWDYWYGPNGRSFTYNIKTVLTCSAGKALSNISEIATESTIKSLRGKAEINCPKYKEDNVSATVCKPLNAPCLFNIEKDPCEKNNLAQEYPNILNDLQSRLDFWKKTAVPPGNLPLDPKGNPRYWQYTWTNFGDFI</sequence>
<dbReference type="Gene3D" id="3.40.720.10">
    <property type="entry name" value="Alkaline Phosphatase, subunit A"/>
    <property type="match status" value="1"/>
</dbReference>
<dbReference type="GO" id="GO:0046872">
    <property type="term" value="F:metal ion binding"/>
    <property type="evidence" value="ECO:0007669"/>
    <property type="project" value="UniProtKB-KW"/>
</dbReference>
<dbReference type="EMBL" id="JARPUR010000001">
    <property type="protein sequence ID" value="KAK4886995.1"/>
    <property type="molecule type" value="Genomic_DNA"/>
</dbReference>
<evidence type="ECO:0000256" key="3">
    <source>
        <dbReference type="ARBA" id="ARBA00022723"/>
    </source>
</evidence>
<proteinExistence type="inferred from homology"/>
<keyword evidence="7" id="KW-0732">Signal</keyword>
<accession>A0AAN7SSZ9</accession>
<keyword evidence="6" id="KW-0325">Glycoprotein</keyword>
<comment type="similarity">
    <text evidence="2">Belongs to the sulfatase family.</text>
</comment>
<dbReference type="Pfam" id="PF00884">
    <property type="entry name" value="Sulfatase"/>
    <property type="match status" value="1"/>
</dbReference>
<feature type="signal peptide" evidence="7">
    <location>
        <begin position="1"/>
        <end position="18"/>
    </location>
</feature>
<dbReference type="Gene3D" id="3.30.1120.10">
    <property type="match status" value="1"/>
</dbReference>
<feature type="domain" description="Sulfatase N-terminal" evidence="8">
    <location>
        <begin position="23"/>
        <end position="344"/>
    </location>
</feature>
<protein>
    <recommendedName>
        <fullName evidence="8">Sulfatase N-terminal domain-containing protein</fullName>
    </recommendedName>
</protein>
<evidence type="ECO:0000256" key="7">
    <source>
        <dbReference type="SAM" id="SignalP"/>
    </source>
</evidence>
<comment type="cofactor">
    <cofactor evidence="1">
        <name>Ca(2+)</name>
        <dbReference type="ChEBI" id="CHEBI:29108"/>
    </cofactor>
</comment>
<keyword evidence="5" id="KW-0106">Calcium</keyword>
<dbReference type="Proteomes" id="UP001353858">
    <property type="component" value="Unassembled WGS sequence"/>
</dbReference>
<keyword evidence="3" id="KW-0479">Metal-binding</keyword>
<dbReference type="InterPro" id="IPR024607">
    <property type="entry name" value="Sulfatase_CS"/>
</dbReference>
<keyword evidence="4" id="KW-0378">Hydrolase</keyword>
<dbReference type="InterPro" id="IPR047115">
    <property type="entry name" value="ARSB"/>
</dbReference>
<dbReference type="PANTHER" id="PTHR10342:SF273">
    <property type="entry name" value="RE14504P"/>
    <property type="match status" value="1"/>
</dbReference>
<name>A0AAN7SSZ9_9COLE</name>
<dbReference type="PROSITE" id="PS00149">
    <property type="entry name" value="SULFATASE_2"/>
    <property type="match status" value="1"/>
</dbReference>
<dbReference type="SUPFAM" id="SSF53649">
    <property type="entry name" value="Alkaline phosphatase-like"/>
    <property type="match status" value="1"/>
</dbReference>
<comment type="caution">
    <text evidence="9">The sequence shown here is derived from an EMBL/GenBank/DDBJ whole genome shotgun (WGS) entry which is preliminary data.</text>
</comment>
<keyword evidence="10" id="KW-1185">Reference proteome</keyword>
<evidence type="ECO:0000256" key="2">
    <source>
        <dbReference type="ARBA" id="ARBA00008779"/>
    </source>
</evidence>
<dbReference type="InterPro" id="IPR000917">
    <property type="entry name" value="Sulfatase_N"/>
</dbReference>
<dbReference type="PROSITE" id="PS00523">
    <property type="entry name" value="SULFATASE_1"/>
    <property type="match status" value="1"/>
</dbReference>
<dbReference type="PANTHER" id="PTHR10342">
    <property type="entry name" value="ARYLSULFATASE"/>
    <property type="match status" value="1"/>
</dbReference>
<feature type="chain" id="PRO_5042906809" description="Sulfatase N-terminal domain-containing protein" evidence="7">
    <location>
        <begin position="19"/>
        <end position="537"/>
    </location>
</feature>
<evidence type="ECO:0000313" key="10">
    <source>
        <dbReference type="Proteomes" id="UP001353858"/>
    </source>
</evidence>
<evidence type="ECO:0000256" key="1">
    <source>
        <dbReference type="ARBA" id="ARBA00001913"/>
    </source>
</evidence>
<gene>
    <name evidence="9" type="ORF">RN001_003266</name>
</gene>
<dbReference type="GO" id="GO:0008484">
    <property type="term" value="F:sulfuric ester hydrolase activity"/>
    <property type="evidence" value="ECO:0007669"/>
    <property type="project" value="InterPro"/>
</dbReference>
<evidence type="ECO:0000313" key="9">
    <source>
        <dbReference type="EMBL" id="KAK4886995.1"/>
    </source>
</evidence>
<dbReference type="AlphaFoldDB" id="A0AAN7SSZ9"/>
<evidence type="ECO:0000256" key="5">
    <source>
        <dbReference type="ARBA" id="ARBA00022837"/>
    </source>
</evidence>
<evidence type="ECO:0000256" key="6">
    <source>
        <dbReference type="ARBA" id="ARBA00023180"/>
    </source>
</evidence>
<dbReference type="InterPro" id="IPR017850">
    <property type="entry name" value="Alkaline_phosphatase_core_sf"/>
</dbReference>
<dbReference type="CDD" id="cd16029">
    <property type="entry name" value="4-S"/>
    <property type="match status" value="1"/>
</dbReference>
<reference evidence="10" key="1">
    <citation type="submission" date="2023-01" db="EMBL/GenBank/DDBJ databases">
        <title>Key to firefly adult light organ development and bioluminescence: homeobox transcription factors regulate luciferase expression and transportation to peroxisome.</title>
        <authorList>
            <person name="Fu X."/>
        </authorList>
    </citation>
    <scope>NUCLEOTIDE SEQUENCE [LARGE SCALE GENOMIC DNA]</scope>
</reference>
<evidence type="ECO:0000259" key="8">
    <source>
        <dbReference type="Pfam" id="PF00884"/>
    </source>
</evidence>